<feature type="compositionally biased region" description="Basic and acidic residues" evidence="1">
    <location>
        <begin position="221"/>
        <end position="242"/>
    </location>
</feature>
<feature type="compositionally biased region" description="Low complexity" evidence="1">
    <location>
        <begin position="164"/>
        <end position="183"/>
    </location>
</feature>
<feature type="compositionally biased region" description="Low complexity" evidence="1">
    <location>
        <begin position="110"/>
        <end position="122"/>
    </location>
</feature>
<evidence type="ECO:0000256" key="2">
    <source>
        <dbReference type="SAM" id="Phobius"/>
    </source>
</evidence>
<evidence type="ECO:0000313" key="4">
    <source>
        <dbReference type="Proteomes" id="UP000014071"/>
    </source>
</evidence>
<dbReference type="AlphaFoldDB" id="R9PBT0"/>
<keyword evidence="2" id="KW-1133">Transmembrane helix</keyword>
<organism evidence="3 4">
    <name type="scientific">Pseudozyma hubeiensis (strain SY62)</name>
    <name type="common">Yeast</name>
    <dbReference type="NCBI Taxonomy" id="1305764"/>
    <lineage>
        <taxon>Eukaryota</taxon>
        <taxon>Fungi</taxon>
        <taxon>Dikarya</taxon>
        <taxon>Basidiomycota</taxon>
        <taxon>Ustilaginomycotina</taxon>
        <taxon>Ustilaginomycetes</taxon>
        <taxon>Ustilaginales</taxon>
        <taxon>Ustilaginaceae</taxon>
        <taxon>Pseudozyma</taxon>
    </lineage>
</organism>
<dbReference type="RefSeq" id="XP_012192391.1">
    <property type="nucleotide sequence ID" value="XM_012337001.1"/>
</dbReference>
<keyword evidence="4" id="KW-1185">Reference proteome</keyword>
<dbReference type="OrthoDB" id="2556174at2759"/>
<feature type="region of interest" description="Disordered" evidence="1">
    <location>
        <begin position="220"/>
        <end position="278"/>
    </location>
</feature>
<name>R9PBT0_PSEHS</name>
<reference evidence="4" key="1">
    <citation type="journal article" date="2013" name="Genome Announc.">
        <title>Draft genome sequence of the basidiomycetous yeast-like fungus Pseudozyma hubeiensis SY62, which produces an abundant amount of the biosurfactant mannosylerythritol lipids.</title>
        <authorList>
            <person name="Konishi M."/>
            <person name="Hatada Y."/>
            <person name="Horiuchi J."/>
        </authorList>
    </citation>
    <scope>NUCLEOTIDE SEQUENCE [LARGE SCALE GENOMIC DNA]</scope>
    <source>
        <strain evidence="4">SY62</strain>
    </source>
</reference>
<dbReference type="EMBL" id="DF238821">
    <property type="protein sequence ID" value="GAC98804.1"/>
    <property type="molecule type" value="Genomic_DNA"/>
</dbReference>
<feature type="transmembrane region" description="Helical" evidence="2">
    <location>
        <begin position="379"/>
        <end position="408"/>
    </location>
</feature>
<protein>
    <submittedName>
        <fullName evidence="3">Uncharacterized protein</fullName>
    </submittedName>
</protein>
<feature type="region of interest" description="Disordered" evidence="1">
    <location>
        <begin position="153"/>
        <end position="186"/>
    </location>
</feature>
<feature type="compositionally biased region" description="Low complexity" evidence="1">
    <location>
        <begin position="67"/>
        <end position="88"/>
    </location>
</feature>
<evidence type="ECO:0000256" key="1">
    <source>
        <dbReference type="SAM" id="MobiDB-lite"/>
    </source>
</evidence>
<proteinExistence type="predicted"/>
<dbReference type="Proteomes" id="UP000014071">
    <property type="component" value="Unassembled WGS sequence"/>
</dbReference>
<accession>R9PBT0</accession>
<feature type="compositionally biased region" description="Polar residues" evidence="1">
    <location>
        <begin position="89"/>
        <end position="109"/>
    </location>
</feature>
<keyword evidence="2" id="KW-0472">Membrane</keyword>
<sequence length="454" mass="48638">MSRNTGTGGTRSSGSTSSAAAPSKSNKGRRSSSSELRAASSSKPSQPRPALSARSSPTTTYVAGFSPAAAVAPRPRPTSQPSRQPSLPATSAQPRSPRASTSRHPTPTNSAPSSRRSSVVDSSAAYRYSLNVGSVSRFPGSSTEGANQILRAAASRNDEEIDPSRASVGSTSSRTSSRLSSRYTAEEVAPQRRPVYLALPSDPSAKGVWSGTGSTLVASAVDKDGVQRTKGKKDGGDGEGKRRNSKIMTSFPFPHPVTPRRRTGGTASVDAAQNGHSSTGWRLSSINAAWQRLLTAIFAGPYERQLNREEQEDDRITQSIIHDIARRNGNTTAYGTLPIPADPEDPYGYRQLAGPHLLPSYTTDLVARRRERRRARSRARFQCMASWTIWTVSAVLVLIVVVLVFSFVFPDRLDIPNHSDEGDEEDAVVVMGMRGAIRGVMLGGLALMMQRQTG</sequence>
<evidence type="ECO:0000313" key="3">
    <source>
        <dbReference type="EMBL" id="GAC98804.1"/>
    </source>
</evidence>
<dbReference type="eggNOG" id="ENOG502RCK9">
    <property type="taxonomic scope" value="Eukaryota"/>
</dbReference>
<feature type="region of interest" description="Disordered" evidence="1">
    <location>
        <begin position="1"/>
        <end position="122"/>
    </location>
</feature>
<dbReference type="HOGENOM" id="CLU_052401_0_0_1"/>
<feature type="compositionally biased region" description="Gly residues" evidence="1">
    <location>
        <begin position="1"/>
        <end position="11"/>
    </location>
</feature>
<gene>
    <name evidence="3" type="ORF">PHSY_006399</name>
</gene>
<keyword evidence="2" id="KW-0812">Transmembrane</keyword>
<feature type="compositionally biased region" description="Low complexity" evidence="1">
    <location>
        <begin position="12"/>
        <end position="42"/>
    </location>
</feature>
<dbReference type="GeneID" id="24111670"/>